<sequence>MVDPHIENLASALLSSSAKDIQERLNEKLRSFAHGEIPHAANAVSALFGVLARYDASGSPPESSNSNTRTELRCTWATGRRQIPTRQTSMNTALIRSMHHGSLLDMEYRVRKRQTGVNQFSTIYLSSVFFHSVRSKLDALVHVSNDGVGEGELEVDEDSDYEEEPVPGLTGTEPSGSAQGSNVPCLDLLPGAFKTWKSLFLYLCFDQITFGPLRSQMTSSSTLSPGEEGASEALSCSPKSLYHLAQLLELDRLANLAFHDIVNKLTSENIVGELFSKSTARNDRLVEKQSLLLTSTLKTPKTTSVFQEYVHEVAGGATPHCYDALKLAFGNTVDAIREERRKIADKRKACEAEIACEAQIAREAQIEREARYAEITREARYAAMSRPTLKCARDTTCGEISIAKAVSGHWCSGYGAELACSACNQKWHAGKFCSGCGKAFR</sequence>
<accession>A0A9P6H6W1</accession>
<feature type="region of interest" description="Disordered" evidence="1">
    <location>
        <begin position="149"/>
        <end position="180"/>
    </location>
</feature>
<organism evidence="2 3">
    <name type="scientific">Thelephora terrestris</name>
    <dbReference type="NCBI Taxonomy" id="56493"/>
    <lineage>
        <taxon>Eukaryota</taxon>
        <taxon>Fungi</taxon>
        <taxon>Dikarya</taxon>
        <taxon>Basidiomycota</taxon>
        <taxon>Agaricomycotina</taxon>
        <taxon>Agaricomycetes</taxon>
        <taxon>Thelephorales</taxon>
        <taxon>Thelephoraceae</taxon>
        <taxon>Thelephora</taxon>
    </lineage>
</organism>
<dbReference type="AlphaFoldDB" id="A0A9P6H6W1"/>
<keyword evidence="3" id="KW-1185">Reference proteome</keyword>
<protein>
    <submittedName>
        <fullName evidence="2">Uncharacterized protein</fullName>
    </submittedName>
</protein>
<feature type="compositionally biased region" description="Acidic residues" evidence="1">
    <location>
        <begin position="149"/>
        <end position="165"/>
    </location>
</feature>
<reference evidence="2" key="2">
    <citation type="submission" date="2020-11" db="EMBL/GenBank/DDBJ databases">
        <authorList>
            <consortium name="DOE Joint Genome Institute"/>
            <person name="Kuo A."/>
            <person name="Miyauchi S."/>
            <person name="Kiss E."/>
            <person name="Drula E."/>
            <person name="Kohler A."/>
            <person name="Sanchez-Garcia M."/>
            <person name="Andreopoulos B."/>
            <person name="Barry K.W."/>
            <person name="Bonito G."/>
            <person name="Buee M."/>
            <person name="Carver A."/>
            <person name="Chen C."/>
            <person name="Cichocki N."/>
            <person name="Clum A."/>
            <person name="Culley D."/>
            <person name="Crous P.W."/>
            <person name="Fauchery L."/>
            <person name="Girlanda M."/>
            <person name="Hayes R."/>
            <person name="Keri Z."/>
            <person name="Labutti K."/>
            <person name="Lipzen A."/>
            <person name="Lombard V."/>
            <person name="Magnuson J."/>
            <person name="Maillard F."/>
            <person name="Morin E."/>
            <person name="Murat C."/>
            <person name="Nolan M."/>
            <person name="Ohm R."/>
            <person name="Pangilinan J."/>
            <person name="Pereira M."/>
            <person name="Perotto S."/>
            <person name="Peter M."/>
            <person name="Riley R."/>
            <person name="Sitrit Y."/>
            <person name="Stielow B."/>
            <person name="Szollosi G."/>
            <person name="Zifcakova L."/>
            <person name="Stursova M."/>
            <person name="Spatafora J.W."/>
            <person name="Tedersoo L."/>
            <person name="Vaario L.-M."/>
            <person name="Yamada A."/>
            <person name="Yan M."/>
            <person name="Wang P."/>
            <person name="Xu J."/>
            <person name="Bruns T."/>
            <person name="Baldrian P."/>
            <person name="Vilgalys R."/>
            <person name="Henrissat B."/>
            <person name="Grigoriev I.V."/>
            <person name="Hibbett D."/>
            <person name="Nagy L.G."/>
            <person name="Martin F.M."/>
        </authorList>
    </citation>
    <scope>NUCLEOTIDE SEQUENCE</scope>
    <source>
        <strain evidence="2">UH-Tt-Lm1</strain>
    </source>
</reference>
<gene>
    <name evidence="2" type="ORF">BJ322DRAFT_1087472</name>
</gene>
<evidence type="ECO:0000313" key="2">
    <source>
        <dbReference type="EMBL" id="KAF9779436.1"/>
    </source>
</evidence>
<evidence type="ECO:0000313" key="3">
    <source>
        <dbReference type="Proteomes" id="UP000736335"/>
    </source>
</evidence>
<evidence type="ECO:0000256" key="1">
    <source>
        <dbReference type="SAM" id="MobiDB-lite"/>
    </source>
</evidence>
<proteinExistence type="predicted"/>
<comment type="caution">
    <text evidence="2">The sequence shown here is derived from an EMBL/GenBank/DDBJ whole genome shotgun (WGS) entry which is preliminary data.</text>
</comment>
<dbReference type="OrthoDB" id="6359816at2759"/>
<name>A0A9P6H6W1_9AGAM</name>
<dbReference type="Proteomes" id="UP000736335">
    <property type="component" value="Unassembled WGS sequence"/>
</dbReference>
<reference evidence="2" key="1">
    <citation type="journal article" date="2020" name="Nat. Commun.">
        <title>Large-scale genome sequencing of mycorrhizal fungi provides insights into the early evolution of symbiotic traits.</title>
        <authorList>
            <person name="Miyauchi S."/>
            <person name="Kiss E."/>
            <person name="Kuo A."/>
            <person name="Drula E."/>
            <person name="Kohler A."/>
            <person name="Sanchez-Garcia M."/>
            <person name="Morin E."/>
            <person name="Andreopoulos B."/>
            <person name="Barry K.W."/>
            <person name="Bonito G."/>
            <person name="Buee M."/>
            <person name="Carver A."/>
            <person name="Chen C."/>
            <person name="Cichocki N."/>
            <person name="Clum A."/>
            <person name="Culley D."/>
            <person name="Crous P.W."/>
            <person name="Fauchery L."/>
            <person name="Girlanda M."/>
            <person name="Hayes R.D."/>
            <person name="Keri Z."/>
            <person name="LaButti K."/>
            <person name="Lipzen A."/>
            <person name="Lombard V."/>
            <person name="Magnuson J."/>
            <person name="Maillard F."/>
            <person name="Murat C."/>
            <person name="Nolan M."/>
            <person name="Ohm R.A."/>
            <person name="Pangilinan J."/>
            <person name="Pereira M.F."/>
            <person name="Perotto S."/>
            <person name="Peter M."/>
            <person name="Pfister S."/>
            <person name="Riley R."/>
            <person name="Sitrit Y."/>
            <person name="Stielow J.B."/>
            <person name="Szollosi G."/>
            <person name="Zifcakova L."/>
            <person name="Stursova M."/>
            <person name="Spatafora J.W."/>
            <person name="Tedersoo L."/>
            <person name="Vaario L.M."/>
            <person name="Yamada A."/>
            <person name="Yan M."/>
            <person name="Wang P."/>
            <person name="Xu J."/>
            <person name="Bruns T."/>
            <person name="Baldrian P."/>
            <person name="Vilgalys R."/>
            <person name="Dunand C."/>
            <person name="Henrissat B."/>
            <person name="Grigoriev I.V."/>
            <person name="Hibbett D."/>
            <person name="Nagy L.G."/>
            <person name="Martin F.M."/>
        </authorList>
    </citation>
    <scope>NUCLEOTIDE SEQUENCE</scope>
    <source>
        <strain evidence="2">UH-Tt-Lm1</strain>
    </source>
</reference>
<dbReference type="EMBL" id="WIUZ02000019">
    <property type="protein sequence ID" value="KAF9779436.1"/>
    <property type="molecule type" value="Genomic_DNA"/>
</dbReference>